<gene>
    <name evidence="2" type="ORF">BST86_07740</name>
</gene>
<dbReference type="CDD" id="cd00761">
    <property type="entry name" value="Glyco_tranf_GTA_type"/>
    <property type="match status" value="1"/>
</dbReference>
<dbReference type="PANTHER" id="PTHR43685">
    <property type="entry name" value="GLYCOSYLTRANSFERASE"/>
    <property type="match status" value="1"/>
</dbReference>
<dbReference type="EMBL" id="MQUC01000003">
    <property type="protein sequence ID" value="PRP66997.1"/>
    <property type="molecule type" value="Genomic_DNA"/>
</dbReference>
<dbReference type="InterPro" id="IPR029044">
    <property type="entry name" value="Nucleotide-diphossugar_trans"/>
</dbReference>
<protein>
    <recommendedName>
        <fullName evidence="1">Glycosyltransferase 2-like domain-containing protein</fullName>
    </recommendedName>
</protein>
<dbReference type="Gene3D" id="3.90.550.10">
    <property type="entry name" value="Spore Coat Polysaccharide Biosynthesis Protein SpsA, Chain A"/>
    <property type="match status" value="1"/>
</dbReference>
<comment type="caution">
    <text evidence="2">The sequence shown here is derived from an EMBL/GenBank/DDBJ whole genome shotgun (WGS) entry which is preliminary data.</text>
</comment>
<dbReference type="Proteomes" id="UP000239532">
    <property type="component" value="Unassembled WGS sequence"/>
</dbReference>
<dbReference type="OrthoDB" id="9815829at2"/>
<dbReference type="InterPro" id="IPR050834">
    <property type="entry name" value="Glycosyltransf_2"/>
</dbReference>
<evidence type="ECO:0000313" key="3">
    <source>
        <dbReference type="Proteomes" id="UP000239532"/>
    </source>
</evidence>
<name>A0A2S9WU55_9FLAO</name>
<sequence>MKLEISVIIPVYNAIRFLEKAVLSAVNQDEVIEVLVIDDGSTDGSYELLQELEQKHHKVKLLLHPEHINKGRSATRNLGITSASGNLIAFLDSDDYFLENRFKNDIHVLNKYPDSDGVYNAVGFEIHDASKSNLSQVQKLYTVNQVVEPDVLFEGLVAGKVGHFQINGLTVKRSLFYKTGLFNEELQVAEDSDIFWKMAMKGRLYTGKIDEAVAIRGVHEYNSFYQVYLYDKYIYTMYDSLISWSSRNKVPLKRIDLLLKAIWILKHKKEEGLVDEIRFWAKQFWGNHRIIFSYLFIKYFPIVRRRKLLFPFLK</sequence>
<dbReference type="AlphaFoldDB" id="A0A2S9WU55"/>
<dbReference type="RefSeq" id="WP_105982777.1">
    <property type="nucleotide sequence ID" value="NZ_MQUC01000003.1"/>
</dbReference>
<dbReference type="SUPFAM" id="SSF53448">
    <property type="entry name" value="Nucleotide-diphospho-sugar transferases"/>
    <property type="match status" value="1"/>
</dbReference>
<accession>A0A2S9WU55</accession>
<organism evidence="2 3">
    <name type="scientific">Nonlabens agnitus</name>
    <dbReference type="NCBI Taxonomy" id="870484"/>
    <lineage>
        <taxon>Bacteria</taxon>
        <taxon>Pseudomonadati</taxon>
        <taxon>Bacteroidota</taxon>
        <taxon>Flavobacteriia</taxon>
        <taxon>Flavobacteriales</taxon>
        <taxon>Flavobacteriaceae</taxon>
        <taxon>Nonlabens</taxon>
    </lineage>
</organism>
<feature type="domain" description="Glycosyltransferase 2-like" evidence="1">
    <location>
        <begin position="6"/>
        <end position="125"/>
    </location>
</feature>
<evidence type="ECO:0000259" key="1">
    <source>
        <dbReference type="Pfam" id="PF00535"/>
    </source>
</evidence>
<keyword evidence="3" id="KW-1185">Reference proteome</keyword>
<dbReference type="Pfam" id="PF00535">
    <property type="entry name" value="Glycos_transf_2"/>
    <property type="match status" value="1"/>
</dbReference>
<proteinExistence type="predicted"/>
<evidence type="ECO:0000313" key="2">
    <source>
        <dbReference type="EMBL" id="PRP66997.1"/>
    </source>
</evidence>
<dbReference type="InterPro" id="IPR001173">
    <property type="entry name" value="Glyco_trans_2-like"/>
</dbReference>
<reference evidence="2 3" key="1">
    <citation type="submission" date="2016-11" db="EMBL/GenBank/DDBJ databases">
        <title>Trade-off between light-utilization and light-protection in marine flavobacteria.</title>
        <authorList>
            <person name="Kumagai Y."/>
        </authorList>
    </citation>
    <scope>NUCLEOTIDE SEQUENCE [LARGE SCALE GENOMIC DNA]</scope>
    <source>
        <strain evidence="2 3">JCM 17109</strain>
    </source>
</reference>
<dbReference type="PANTHER" id="PTHR43685:SF2">
    <property type="entry name" value="GLYCOSYLTRANSFERASE 2-LIKE DOMAIN-CONTAINING PROTEIN"/>
    <property type="match status" value="1"/>
</dbReference>